<organism evidence="2">
    <name type="scientific">marine metagenome</name>
    <dbReference type="NCBI Taxonomy" id="408172"/>
    <lineage>
        <taxon>unclassified sequences</taxon>
        <taxon>metagenomes</taxon>
        <taxon>ecological metagenomes</taxon>
    </lineage>
</organism>
<feature type="transmembrane region" description="Helical" evidence="1">
    <location>
        <begin position="6"/>
        <end position="25"/>
    </location>
</feature>
<keyword evidence="1" id="KW-0472">Membrane</keyword>
<sequence>MIRDILLKDAFTVIILSLIIIITLIKYNNHKKFNSLLKIFWNSSYLKKYKYEKITYYPFDYFLQINFVISLGLFVFIYNVTYNGNRLSFNFLEFLDIIQIIVAFLVLKNLTELVISWFFNIQWLTNLYLNEKINYNSLIGLIILPINVLILYFFNPSINVLFIFIYIILLLKLAAYINSFILHQKTIKKSWFYFILYLCTLEIIPYLLLYNFFLSM</sequence>
<keyword evidence="1" id="KW-1133">Transmembrane helix</keyword>
<dbReference type="EMBL" id="UINC01025999">
    <property type="protein sequence ID" value="SVB02650.1"/>
    <property type="molecule type" value="Genomic_DNA"/>
</dbReference>
<reference evidence="2" key="1">
    <citation type="submission" date="2018-05" db="EMBL/GenBank/DDBJ databases">
        <authorList>
            <person name="Lanie J.A."/>
            <person name="Ng W.-L."/>
            <person name="Kazmierczak K.M."/>
            <person name="Andrzejewski T.M."/>
            <person name="Davidsen T.M."/>
            <person name="Wayne K.J."/>
            <person name="Tettelin H."/>
            <person name="Glass J.I."/>
            <person name="Rusch D."/>
            <person name="Podicherti R."/>
            <person name="Tsui H.-C.T."/>
            <person name="Winkler M.E."/>
        </authorList>
    </citation>
    <scope>NUCLEOTIDE SEQUENCE</scope>
</reference>
<accession>A0A382AM84</accession>
<proteinExistence type="predicted"/>
<dbReference type="AlphaFoldDB" id="A0A382AM84"/>
<feature type="transmembrane region" description="Helical" evidence="1">
    <location>
        <begin position="133"/>
        <end position="154"/>
    </location>
</feature>
<keyword evidence="1" id="KW-0812">Transmembrane</keyword>
<evidence type="ECO:0000256" key="1">
    <source>
        <dbReference type="SAM" id="Phobius"/>
    </source>
</evidence>
<feature type="transmembrane region" description="Helical" evidence="1">
    <location>
        <begin position="56"/>
        <end position="77"/>
    </location>
</feature>
<evidence type="ECO:0008006" key="3">
    <source>
        <dbReference type="Google" id="ProtNLM"/>
    </source>
</evidence>
<feature type="transmembrane region" description="Helical" evidence="1">
    <location>
        <begin position="160"/>
        <end position="179"/>
    </location>
</feature>
<feature type="transmembrane region" description="Helical" evidence="1">
    <location>
        <begin position="191"/>
        <end position="213"/>
    </location>
</feature>
<evidence type="ECO:0000313" key="2">
    <source>
        <dbReference type="EMBL" id="SVB02650.1"/>
    </source>
</evidence>
<name>A0A382AM84_9ZZZZ</name>
<gene>
    <name evidence="2" type="ORF">METZ01_LOCUS155504</name>
</gene>
<protein>
    <recommendedName>
        <fullName evidence="3">DUF4271 domain-containing protein</fullName>
    </recommendedName>
</protein>
<dbReference type="InterPro" id="IPR025367">
    <property type="entry name" value="DUF4271"/>
</dbReference>
<dbReference type="Pfam" id="PF14093">
    <property type="entry name" value="DUF4271"/>
    <property type="match status" value="1"/>
</dbReference>
<feature type="transmembrane region" description="Helical" evidence="1">
    <location>
        <begin position="97"/>
        <end position="121"/>
    </location>
</feature>